<dbReference type="EMBL" id="CP136897">
    <property type="protein sequence ID" value="WOL17379.1"/>
    <property type="molecule type" value="Genomic_DNA"/>
</dbReference>
<keyword evidence="3" id="KW-1185">Reference proteome</keyword>
<dbReference type="InterPro" id="IPR053115">
    <property type="entry name" value="CDK_inhibitor"/>
</dbReference>
<name>A0AAQ3KZ53_9LILI</name>
<dbReference type="PANTHER" id="PTHR35162:SF2">
    <property type="entry name" value="OS08G0516600 PROTEIN"/>
    <property type="match status" value="1"/>
</dbReference>
<evidence type="ECO:0000313" key="3">
    <source>
        <dbReference type="Proteomes" id="UP001327560"/>
    </source>
</evidence>
<reference evidence="2 3" key="1">
    <citation type="submission" date="2023-10" db="EMBL/GenBank/DDBJ databases">
        <title>Chromosome-scale genome assembly provides insights into flower coloration mechanisms of Canna indica.</title>
        <authorList>
            <person name="Li C."/>
        </authorList>
    </citation>
    <scope>NUCLEOTIDE SEQUENCE [LARGE SCALE GENOMIC DNA]</scope>
    <source>
        <tissue evidence="2">Flower</tissue>
    </source>
</reference>
<protein>
    <submittedName>
        <fullName evidence="2">Uncharacterized protein</fullName>
    </submittedName>
</protein>
<feature type="compositionally biased region" description="Basic residues" evidence="1">
    <location>
        <begin position="152"/>
        <end position="161"/>
    </location>
</feature>
<sequence length="270" mass="28594">MRRGGGMPERSHQRRMADLRGNVGDEDEGRGSREVDAEVVDPEVGRGEAEIDGGLDATSFTHHCCHLLASLTITSLRVLAFDSPLSPSLKYQAMGLELIVDGELRSLPPPIQTPKRDHTKQAKEVECAATPKSSSEPDAGKLAALVCPPPPRKPRPAKRKLGPPPTGYYPVPSDLASIFIPVSKKIRAALAGPVTPAMALPDAIALCRGAAKRGSGRPSAATPRLSLGFGGLSPGGVEAATPRLSLGFDGLSPPVDGLIFPRNSNRRIWW</sequence>
<evidence type="ECO:0000313" key="2">
    <source>
        <dbReference type="EMBL" id="WOL17379.1"/>
    </source>
</evidence>
<feature type="region of interest" description="Disordered" evidence="1">
    <location>
        <begin position="1"/>
        <end position="38"/>
    </location>
</feature>
<dbReference type="AlphaFoldDB" id="A0AAQ3KZ53"/>
<organism evidence="2 3">
    <name type="scientific">Canna indica</name>
    <name type="common">Indian-shot</name>
    <dbReference type="NCBI Taxonomy" id="4628"/>
    <lineage>
        <taxon>Eukaryota</taxon>
        <taxon>Viridiplantae</taxon>
        <taxon>Streptophyta</taxon>
        <taxon>Embryophyta</taxon>
        <taxon>Tracheophyta</taxon>
        <taxon>Spermatophyta</taxon>
        <taxon>Magnoliopsida</taxon>
        <taxon>Liliopsida</taxon>
        <taxon>Zingiberales</taxon>
        <taxon>Cannaceae</taxon>
        <taxon>Canna</taxon>
    </lineage>
</organism>
<proteinExistence type="predicted"/>
<gene>
    <name evidence="2" type="ORF">Cni_G26171</name>
</gene>
<feature type="compositionally biased region" description="Basic and acidic residues" evidence="1">
    <location>
        <begin position="9"/>
        <end position="18"/>
    </location>
</feature>
<dbReference type="Proteomes" id="UP001327560">
    <property type="component" value="Chromosome 8"/>
</dbReference>
<feature type="region of interest" description="Disordered" evidence="1">
    <location>
        <begin position="107"/>
        <end position="165"/>
    </location>
</feature>
<accession>A0AAQ3KZ53</accession>
<dbReference type="PANTHER" id="PTHR35162">
    <property type="entry name" value="OS08G0516600 PROTEIN"/>
    <property type="match status" value="1"/>
</dbReference>
<evidence type="ECO:0000256" key="1">
    <source>
        <dbReference type="SAM" id="MobiDB-lite"/>
    </source>
</evidence>
<feature type="compositionally biased region" description="Basic and acidic residues" evidence="1">
    <location>
        <begin position="114"/>
        <end position="126"/>
    </location>
</feature>